<name>A0A1D9LNX4_9NEIS</name>
<feature type="domain" description="3-dehydroquinate synthase N-terminal" evidence="6">
    <location>
        <begin position="93"/>
        <end position="204"/>
    </location>
</feature>
<dbReference type="Gene3D" id="3.40.50.1970">
    <property type="match status" value="1"/>
</dbReference>
<dbReference type="GO" id="GO:0046872">
    <property type="term" value="F:metal ion binding"/>
    <property type="evidence" value="ECO:0007669"/>
    <property type="project" value="UniProtKB-KW"/>
</dbReference>
<evidence type="ECO:0000256" key="5">
    <source>
        <dbReference type="ARBA" id="ARBA00023239"/>
    </source>
</evidence>
<dbReference type="SUPFAM" id="SSF56796">
    <property type="entry name" value="Dehydroquinate synthase-like"/>
    <property type="match status" value="1"/>
</dbReference>
<evidence type="ECO:0000259" key="7">
    <source>
        <dbReference type="Pfam" id="PF24621"/>
    </source>
</evidence>
<gene>
    <name evidence="8" type="ORF">BKX93_19945</name>
</gene>
<evidence type="ECO:0000256" key="1">
    <source>
        <dbReference type="ARBA" id="ARBA00001911"/>
    </source>
</evidence>
<organism evidence="8 9">
    <name type="scientific">Chromobacterium vaccinii</name>
    <dbReference type="NCBI Taxonomy" id="1108595"/>
    <lineage>
        <taxon>Bacteria</taxon>
        <taxon>Pseudomonadati</taxon>
        <taxon>Pseudomonadota</taxon>
        <taxon>Betaproteobacteria</taxon>
        <taxon>Neisseriales</taxon>
        <taxon>Chromobacteriaceae</taxon>
        <taxon>Chromobacterium</taxon>
    </lineage>
</organism>
<dbReference type="InterPro" id="IPR050071">
    <property type="entry name" value="Dehydroquinate_synthase"/>
</dbReference>
<comment type="cofactor">
    <cofactor evidence="1">
        <name>NAD(+)</name>
        <dbReference type="ChEBI" id="CHEBI:57540"/>
    </cofactor>
</comment>
<reference evidence="8 9" key="1">
    <citation type="submission" date="2016-10" db="EMBL/GenBank/DDBJ databases">
        <title>Chromobacterium muskegensis sp. nov., an insecticidal bacterium isolated from Sphagnum bogs.</title>
        <authorList>
            <person name="Sparks M.E."/>
            <person name="Blackburn M.B."/>
            <person name="Gundersen-Rindal D.E."/>
            <person name="Mitchell A."/>
            <person name="Farrar R."/>
            <person name="Kuhar D."/>
        </authorList>
    </citation>
    <scope>NUCLEOTIDE SEQUENCE [LARGE SCALE GENOMIC DNA]</scope>
    <source>
        <strain evidence="8 9">21-1</strain>
    </source>
</reference>
<dbReference type="EMBL" id="CP017707">
    <property type="protein sequence ID" value="AOZ52980.1"/>
    <property type="molecule type" value="Genomic_DNA"/>
</dbReference>
<dbReference type="InterPro" id="IPR030960">
    <property type="entry name" value="DHQS/DOIS_N"/>
</dbReference>
<dbReference type="Gene3D" id="1.20.1090.10">
    <property type="entry name" value="Dehydroquinate synthase-like - alpha domain"/>
    <property type="match status" value="1"/>
</dbReference>
<evidence type="ECO:0000256" key="4">
    <source>
        <dbReference type="ARBA" id="ARBA00023027"/>
    </source>
</evidence>
<dbReference type="CDD" id="cd08199">
    <property type="entry name" value="EEVS"/>
    <property type="match status" value="1"/>
</dbReference>
<keyword evidence="3" id="KW-0547">Nucleotide-binding</keyword>
<dbReference type="Proteomes" id="UP000178776">
    <property type="component" value="Chromosome"/>
</dbReference>
<evidence type="ECO:0000259" key="6">
    <source>
        <dbReference type="Pfam" id="PF01761"/>
    </source>
</evidence>
<dbReference type="GO" id="GO:0003856">
    <property type="term" value="F:3-dehydroquinate synthase activity"/>
    <property type="evidence" value="ECO:0007669"/>
    <property type="project" value="TreeGrafter"/>
</dbReference>
<evidence type="ECO:0000313" key="8">
    <source>
        <dbReference type="EMBL" id="AOZ52980.1"/>
    </source>
</evidence>
<protein>
    <submittedName>
        <fullName evidence="8">Uncharacterized protein</fullName>
    </submittedName>
</protein>
<dbReference type="KEGG" id="cvc:BKX93_19945"/>
<dbReference type="PANTHER" id="PTHR43622">
    <property type="entry name" value="3-DEHYDROQUINATE SYNTHASE"/>
    <property type="match status" value="1"/>
</dbReference>
<dbReference type="InterPro" id="IPR035872">
    <property type="entry name" value="EEVS-like"/>
</dbReference>
<dbReference type="PANTHER" id="PTHR43622:SF3">
    <property type="entry name" value="2-EPI-5-EPI-VALIOLONE SYNTHASE"/>
    <property type="match status" value="1"/>
</dbReference>
<keyword evidence="4" id="KW-0520">NAD</keyword>
<evidence type="ECO:0000313" key="9">
    <source>
        <dbReference type="Proteomes" id="UP000178776"/>
    </source>
</evidence>
<keyword evidence="5" id="KW-0456">Lyase</keyword>
<feature type="domain" description="3-dehydroquinate synthase C-terminal" evidence="7">
    <location>
        <begin position="206"/>
        <end position="347"/>
    </location>
</feature>
<proteinExistence type="predicted"/>
<dbReference type="InterPro" id="IPR056179">
    <property type="entry name" value="DHQS_C"/>
</dbReference>
<evidence type="ECO:0000256" key="2">
    <source>
        <dbReference type="ARBA" id="ARBA00022723"/>
    </source>
</evidence>
<dbReference type="AlphaFoldDB" id="A0A1D9LNX4"/>
<dbReference type="GO" id="GO:0000166">
    <property type="term" value="F:nucleotide binding"/>
    <property type="evidence" value="ECO:0007669"/>
    <property type="project" value="UniProtKB-KW"/>
</dbReference>
<keyword evidence="2" id="KW-0479">Metal-binding</keyword>
<dbReference type="Pfam" id="PF24621">
    <property type="entry name" value="DHQS_C"/>
    <property type="match status" value="1"/>
</dbReference>
<dbReference type="STRING" id="1108595.BKX93_19945"/>
<sequence>MENLRTLSLAESLTKHPDLNWRVSAVQAIKYNVTLSRGLFEPSNATLAHGCGAGGARPVRRLVVIDAVVHELYGDKIQAYFDAWNIVAEWKIMRGHESSKTMEQALEVSEAMTAAGLLRRNEVVIVIGGGVLMDIVGFAASLYRRGIPYIRVPTTLMGQIDAGIGIKTGVNHGYHKNRLGTYCAPEAAYIDPVFLQTLEQRHIANGVSEIIKMALIKDRALFELLEEMAGQLDADTFATNHPKVSEILSRAIAGMLAELEPNLWEDTLERSVDYGHTFSPSLELRADPELLHGEAVAVDMALSVALALGRGLLDRAEAERAIELIARAGLPIFHPTFTTELVVGALQDTIKHRDGLQRVPLTRGIGQATFVNDLEERELASAIDYLRTHPAAGVFAAETVDG</sequence>
<accession>A0A1D9LNX4</accession>
<dbReference type="Pfam" id="PF01761">
    <property type="entry name" value="DHQ_synthase"/>
    <property type="match status" value="1"/>
</dbReference>
<evidence type="ECO:0000256" key="3">
    <source>
        <dbReference type="ARBA" id="ARBA00022741"/>
    </source>
</evidence>
<dbReference type="GO" id="GO:0017000">
    <property type="term" value="P:antibiotic biosynthetic process"/>
    <property type="evidence" value="ECO:0007669"/>
    <property type="project" value="InterPro"/>
</dbReference>